<proteinExistence type="predicted"/>
<evidence type="ECO:0000313" key="2">
    <source>
        <dbReference type="Proteomes" id="UP000406735"/>
    </source>
</evidence>
<evidence type="ECO:0000313" key="1">
    <source>
        <dbReference type="EMBL" id="MQN10301.1"/>
    </source>
</evidence>
<dbReference type="AlphaFoldDB" id="A0A6A7VZU4"/>
<organism evidence="1 2">
    <name type="scientific">Segatella copri</name>
    <dbReference type="NCBI Taxonomy" id="165179"/>
    <lineage>
        <taxon>Bacteria</taxon>
        <taxon>Pseudomonadati</taxon>
        <taxon>Bacteroidota</taxon>
        <taxon>Bacteroidia</taxon>
        <taxon>Bacteroidales</taxon>
        <taxon>Prevotellaceae</taxon>
        <taxon>Segatella</taxon>
    </lineage>
</organism>
<keyword evidence="1" id="KW-0378">Hydrolase</keyword>
<reference evidence="1 2" key="1">
    <citation type="submission" date="2019-09" db="EMBL/GenBank/DDBJ databases">
        <title>Distinct polysaccharide growth profiles of human intestinal Prevotella copri isolates.</title>
        <authorList>
            <person name="Fehlner-Peach H."/>
            <person name="Magnabosco C."/>
            <person name="Raghavan V."/>
            <person name="Scher J.U."/>
            <person name="Tett A."/>
            <person name="Cox L.M."/>
            <person name="Gottsegen C."/>
            <person name="Watters A."/>
            <person name="Wiltshire- Gordon J.D."/>
            <person name="Segata N."/>
            <person name="Bonneau R."/>
            <person name="Littman D.R."/>
        </authorList>
    </citation>
    <scope>NUCLEOTIDE SEQUENCE [LARGE SCALE GENOMIC DNA]</scope>
    <source>
        <strain evidence="2">iK21513</strain>
    </source>
</reference>
<dbReference type="RefSeq" id="WP_153080459.1">
    <property type="nucleotide sequence ID" value="NZ_VZAU01000087.1"/>
</dbReference>
<comment type="caution">
    <text evidence="1">The sequence shown here is derived from an EMBL/GenBank/DDBJ whole genome shotgun (WGS) entry which is preliminary data.</text>
</comment>
<protein>
    <submittedName>
        <fullName evidence="1">Fructan hydrolase</fullName>
    </submittedName>
</protein>
<dbReference type="EMBL" id="VZCY01000087">
    <property type="protein sequence ID" value="MQN10301.1"/>
    <property type="molecule type" value="Genomic_DNA"/>
</dbReference>
<gene>
    <name evidence="1" type="ORF">F7D97_10325</name>
</gene>
<sequence length="67" mass="7949">MALPKNYSIWLAVDYDGIEKAFWYKPKRCEKHGEWWGDKMVLPHGSVKKLIGRELSWSDEPVELKEE</sequence>
<accession>A0A6A7VZU4</accession>
<dbReference type="Proteomes" id="UP000406735">
    <property type="component" value="Unassembled WGS sequence"/>
</dbReference>
<name>A0A6A7VZU4_9BACT</name>
<dbReference type="GO" id="GO:0016787">
    <property type="term" value="F:hydrolase activity"/>
    <property type="evidence" value="ECO:0007669"/>
    <property type="project" value="UniProtKB-KW"/>
</dbReference>